<dbReference type="PANTHER" id="PTHR47668">
    <property type="entry name" value="DIENELACTONE HYDROLASE FAMILY PROTEIN (AFU_ORTHOLOGUE AFUA_6G01940)"/>
    <property type="match status" value="1"/>
</dbReference>
<gene>
    <name evidence="6" type="ORF">BCON_0071g00140</name>
</gene>
<dbReference type="HAMAP" id="MF_00251">
    <property type="entry name" value="Ribosomal_bL36"/>
    <property type="match status" value="1"/>
</dbReference>
<dbReference type="Pfam" id="PF01738">
    <property type="entry name" value="DLH"/>
    <property type="match status" value="1"/>
</dbReference>
<keyword evidence="3 4" id="KW-0687">Ribonucleoprotein</keyword>
<dbReference type="NCBIfam" id="TIGR01022">
    <property type="entry name" value="rpmJ_bact"/>
    <property type="match status" value="1"/>
</dbReference>
<accession>A0A4Z1IDC9</accession>
<comment type="similarity">
    <text evidence="1 4">Belongs to the bacterial ribosomal protein bL36 family.</text>
</comment>
<dbReference type="EMBL" id="PQXN01000071">
    <property type="protein sequence ID" value="TGO56960.1"/>
    <property type="molecule type" value="Genomic_DNA"/>
</dbReference>
<dbReference type="GO" id="GO:1990904">
    <property type="term" value="C:ribonucleoprotein complex"/>
    <property type="evidence" value="ECO:0007669"/>
    <property type="project" value="UniProtKB-KW"/>
</dbReference>
<dbReference type="InterPro" id="IPR035977">
    <property type="entry name" value="Ribosomal_bL36_sp"/>
</dbReference>
<protein>
    <recommendedName>
        <fullName evidence="4">Ribosomal protein</fullName>
    </recommendedName>
</protein>
<dbReference type="Gene3D" id="3.40.50.1820">
    <property type="entry name" value="alpha/beta hydrolase"/>
    <property type="match status" value="1"/>
</dbReference>
<dbReference type="SUPFAM" id="SSF53474">
    <property type="entry name" value="alpha/beta-Hydrolases"/>
    <property type="match status" value="1"/>
</dbReference>
<evidence type="ECO:0000256" key="2">
    <source>
        <dbReference type="ARBA" id="ARBA00022980"/>
    </source>
</evidence>
<dbReference type="GO" id="GO:0005840">
    <property type="term" value="C:ribosome"/>
    <property type="evidence" value="ECO:0007669"/>
    <property type="project" value="UniProtKB-KW"/>
</dbReference>
<dbReference type="Proteomes" id="UP000297527">
    <property type="component" value="Unassembled WGS sequence"/>
</dbReference>
<proteinExistence type="inferred from homology"/>
<evidence type="ECO:0000313" key="7">
    <source>
        <dbReference type="Proteomes" id="UP000297527"/>
    </source>
</evidence>
<dbReference type="InterPro" id="IPR002925">
    <property type="entry name" value="Dienelactn_hydro"/>
</dbReference>
<organism evidence="6 7">
    <name type="scientific">Botryotinia convoluta</name>
    <dbReference type="NCBI Taxonomy" id="54673"/>
    <lineage>
        <taxon>Eukaryota</taxon>
        <taxon>Fungi</taxon>
        <taxon>Dikarya</taxon>
        <taxon>Ascomycota</taxon>
        <taxon>Pezizomycotina</taxon>
        <taxon>Leotiomycetes</taxon>
        <taxon>Helotiales</taxon>
        <taxon>Sclerotiniaceae</taxon>
        <taxon>Botryotinia</taxon>
    </lineage>
</organism>
<dbReference type="GO" id="GO:0006412">
    <property type="term" value="P:translation"/>
    <property type="evidence" value="ECO:0007669"/>
    <property type="project" value="InterPro"/>
</dbReference>
<reference evidence="6 7" key="1">
    <citation type="submission" date="2017-12" db="EMBL/GenBank/DDBJ databases">
        <title>Comparative genomics of Botrytis spp.</title>
        <authorList>
            <person name="Valero-Jimenez C.A."/>
            <person name="Tapia P."/>
            <person name="Veloso J."/>
            <person name="Silva-Moreno E."/>
            <person name="Staats M."/>
            <person name="Valdes J.H."/>
            <person name="Van Kan J.A.L."/>
        </authorList>
    </citation>
    <scope>NUCLEOTIDE SEQUENCE [LARGE SCALE GENOMIC DNA]</scope>
    <source>
        <strain evidence="6 7">MUCL11595</strain>
    </source>
</reference>
<dbReference type="GO" id="GO:0003735">
    <property type="term" value="F:structural constituent of ribosome"/>
    <property type="evidence" value="ECO:0007669"/>
    <property type="project" value="InterPro"/>
</dbReference>
<keyword evidence="7" id="KW-1185">Reference proteome</keyword>
<dbReference type="InterPro" id="IPR000473">
    <property type="entry name" value="Ribosomal_bL36"/>
</dbReference>
<dbReference type="InterPro" id="IPR029058">
    <property type="entry name" value="AB_hydrolase_fold"/>
</dbReference>
<evidence type="ECO:0000256" key="1">
    <source>
        <dbReference type="ARBA" id="ARBA00007645"/>
    </source>
</evidence>
<sequence>MQSINGHSAACCNIPPVVSEGCTPKGTYEAIGGLKTYVSGPPSAKKAILVIYDIFGYYPQTIQGADILAQGSGEKYQVFMPDFFEGEPAKIEWYPPVTDEQMKSLMDWFAPRKPNIAIERIPSILRNIEEKYGEKSWGAVGYCWGGKVIAITSGPNSPWKVSAQLHPGMMDVEDAGKITIPHVVLASEEERKDMDAYERELKVEKYVETFEDQVHGFLSARADLEDEVKRSAYERAYGKRASSPGAISMENGRALASFQNPQSLDCDISSLHCKNAITRNLVSGYLSIYQIHPRINKMIPATMFLRTARMIFPAFARVQSTQLAGARSFASMQMAKRPTLALMERVKESASLSASGKGAEQVRGMKVRSSVKKLCEGCKSVRRKGGKSGKGHVYIICSLNPKHKQRQGK</sequence>
<evidence type="ECO:0000256" key="4">
    <source>
        <dbReference type="RuleBase" id="RU000570"/>
    </source>
</evidence>
<dbReference type="Pfam" id="PF00444">
    <property type="entry name" value="Ribosomal_L36"/>
    <property type="match status" value="1"/>
</dbReference>
<dbReference type="PANTHER" id="PTHR47668:SF1">
    <property type="entry name" value="DIENELACTONE HYDROLASE DOMAIN-CONTAINING PROTEIN-RELATED"/>
    <property type="match status" value="1"/>
</dbReference>
<comment type="caution">
    <text evidence="6">The sequence shown here is derived from an EMBL/GenBank/DDBJ whole genome shotgun (WGS) entry which is preliminary data.</text>
</comment>
<name>A0A4Z1IDC9_9HELO</name>
<evidence type="ECO:0000313" key="6">
    <source>
        <dbReference type="EMBL" id="TGO56960.1"/>
    </source>
</evidence>
<dbReference type="GO" id="GO:0016787">
    <property type="term" value="F:hydrolase activity"/>
    <property type="evidence" value="ECO:0007669"/>
    <property type="project" value="InterPro"/>
</dbReference>
<dbReference type="SUPFAM" id="SSF57840">
    <property type="entry name" value="Ribosomal protein L36"/>
    <property type="match status" value="1"/>
</dbReference>
<dbReference type="OrthoDB" id="2147163at2759"/>
<evidence type="ECO:0000259" key="5">
    <source>
        <dbReference type="Pfam" id="PF01738"/>
    </source>
</evidence>
<dbReference type="AlphaFoldDB" id="A0A4Z1IDC9"/>
<keyword evidence="2 4" id="KW-0689">Ribosomal protein</keyword>
<evidence type="ECO:0000256" key="3">
    <source>
        <dbReference type="ARBA" id="ARBA00023274"/>
    </source>
</evidence>
<feature type="domain" description="Dienelactone hydrolase" evidence="5">
    <location>
        <begin position="35"/>
        <end position="236"/>
    </location>
</feature>